<feature type="compositionally biased region" description="Polar residues" evidence="1">
    <location>
        <begin position="143"/>
        <end position="154"/>
    </location>
</feature>
<protein>
    <submittedName>
        <fullName evidence="3">Uncharacterized protein</fullName>
    </submittedName>
</protein>
<sequence length="154" mass="16517">MTLTSKSGVFCLLFVLLAVTLVECGVMNNESVSVSSSSSITKSKATQEAKKPSARGGKVLYTAPYSHVRVSKNEPKSLLAPGVPPKFQFRSLQGPVLIRKGEEQPSTTTSTTTTTTMPSVVLIDIVTEPDTSEEEEMRDTEDSTTQMAATTVKV</sequence>
<organism evidence="3 4">
    <name type="scientific">Folsomia candida</name>
    <name type="common">Springtail</name>
    <dbReference type="NCBI Taxonomy" id="158441"/>
    <lineage>
        <taxon>Eukaryota</taxon>
        <taxon>Metazoa</taxon>
        <taxon>Ecdysozoa</taxon>
        <taxon>Arthropoda</taxon>
        <taxon>Hexapoda</taxon>
        <taxon>Collembola</taxon>
        <taxon>Entomobryomorpha</taxon>
        <taxon>Isotomoidea</taxon>
        <taxon>Isotomidae</taxon>
        <taxon>Proisotominae</taxon>
        <taxon>Folsomia</taxon>
    </lineage>
</organism>
<gene>
    <name evidence="3" type="ORF">Fcan01_13624</name>
</gene>
<dbReference type="EMBL" id="LNIX01000007">
    <property type="protein sequence ID" value="OXA51536.1"/>
    <property type="molecule type" value="Genomic_DNA"/>
</dbReference>
<comment type="caution">
    <text evidence="3">The sequence shown here is derived from an EMBL/GenBank/DDBJ whole genome shotgun (WGS) entry which is preliminary data.</text>
</comment>
<feature type="chain" id="PRO_5012352861" evidence="2">
    <location>
        <begin position="25"/>
        <end position="154"/>
    </location>
</feature>
<feature type="region of interest" description="Disordered" evidence="1">
    <location>
        <begin position="35"/>
        <end position="56"/>
    </location>
</feature>
<reference evidence="3 4" key="1">
    <citation type="submission" date="2015-12" db="EMBL/GenBank/DDBJ databases">
        <title>The genome of Folsomia candida.</title>
        <authorList>
            <person name="Faddeeva A."/>
            <person name="Derks M.F."/>
            <person name="Anvar Y."/>
            <person name="Smit S."/>
            <person name="Van Straalen N."/>
            <person name="Roelofs D."/>
        </authorList>
    </citation>
    <scope>NUCLEOTIDE SEQUENCE [LARGE SCALE GENOMIC DNA]</scope>
    <source>
        <strain evidence="3 4">VU population</strain>
        <tissue evidence="3">Whole body</tissue>
    </source>
</reference>
<evidence type="ECO:0000313" key="4">
    <source>
        <dbReference type="Proteomes" id="UP000198287"/>
    </source>
</evidence>
<evidence type="ECO:0000256" key="2">
    <source>
        <dbReference type="SAM" id="SignalP"/>
    </source>
</evidence>
<feature type="signal peptide" evidence="2">
    <location>
        <begin position="1"/>
        <end position="24"/>
    </location>
</feature>
<accession>A0A226E4W4</accession>
<proteinExistence type="predicted"/>
<dbReference type="AlphaFoldDB" id="A0A226E4W4"/>
<dbReference type="Proteomes" id="UP000198287">
    <property type="component" value="Unassembled WGS sequence"/>
</dbReference>
<evidence type="ECO:0000313" key="3">
    <source>
        <dbReference type="EMBL" id="OXA51536.1"/>
    </source>
</evidence>
<feature type="region of interest" description="Disordered" evidence="1">
    <location>
        <begin position="127"/>
        <end position="154"/>
    </location>
</feature>
<keyword evidence="2" id="KW-0732">Signal</keyword>
<keyword evidence="4" id="KW-1185">Reference proteome</keyword>
<feature type="compositionally biased region" description="Acidic residues" evidence="1">
    <location>
        <begin position="130"/>
        <end position="139"/>
    </location>
</feature>
<name>A0A226E4W4_FOLCA</name>
<evidence type="ECO:0000256" key="1">
    <source>
        <dbReference type="SAM" id="MobiDB-lite"/>
    </source>
</evidence>